<comment type="caution">
    <text evidence="2">The sequence shown here is derived from an EMBL/GenBank/DDBJ whole genome shotgun (WGS) entry which is preliminary data.</text>
</comment>
<name>A0ABP0MGE8_9DINO</name>
<organism evidence="2 3">
    <name type="scientific">Durusdinium trenchii</name>
    <dbReference type="NCBI Taxonomy" id="1381693"/>
    <lineage>
        <taxon>Eukaryota</taxon>
        <taxon>Sar</taxon>
        <taxon>Alveolata</taxon>
        <taxon>Dinophyceae</taxon>
        <taxon>Suessiales</taxon>
        <taxon>Symbiodiniaceae</taxon>
        <taxon>Durusdinium</taxon>
    </lineage>
</organism>
<evidence type="ECO:0000313" key="3">
    <source>
        <dbReference type="Proteomes" id="UP001642484"/>
    </source>
</evidence>
<keyword evidence="3" id="KW-1185">Reference proteome</keyword>
<feature type="region of interest" description="Disordered" evidence="1">
    <location>
        <begin position="56"/>
        <end position="76"/>
    </location>
</feature>
<evidence type="ECO:0000313" key="2">
    <source>
        <dbReference type="EMBL" id="CAK9050566.1"/>
    </source>
</evidence>
<dbReference type="EMBL" id="CAXAMN010017447">
    <property type="protein sequence ID" value="CAK9050566.1"/>
    <property type="molecule type" value="Genomic_DNA"/>
</dbReference>
<accession>A0ABP0MGE8</accession>
<gene>
    <name evidence="2" type="ORF">CCMP2556_LOCUS25772</name>
</gene>
<sequence>MWKGTDPSGCRACGDLVICIDMYGLRLINNNYVANGTGKDVTITYDPNFRGGRLGSVNQLQHFPNPKAGLPKRRKDEATGYNARDEGYKQALNVSRSAFLLRQDAKDKIKESAKFRFSDDASRTMTTVMSLTSLRASKDLIRASSAPSLQAAATCNFRPRWEMPASILDTSEVDLFKENKFEMSQKSLLPTYWRPKDPNLDWPAPGFLHPCHGFSRNDGGMPWPN</sequence>
<proteinExistence type="predicted"/>
<protein>
    <submittedName>
        <fullName evidence="2">Uncharacterized protein</fullName>
    </submittedName>
</protein>
<dbReference type="Proteomes" id="UP001642484">
    <property type="component" value="Unassembled WGS sequence"/>
</dbReference>
<evidence type="ECO:0000256" key="1">
    <source>
        <dbReference type="SAM" id="MobiDB-lite"/>
    </source>
</evidence>
<reference evidence="2 3" key="1">
    <citation type="submission" date="2024-02" db="EMBL/GenBank/DDBJ databases">
        <authorList>
            <person name="Chen Y."/>
            <person name="Shah S."/>
            <person name="Dougan E. K."/>
            <person name="Thang M."/>
            <person name="Chan C."/>
        </authorList>
    </citation>
    <scope>NUCLEOTIDE SEQUENCE [LARGE SCALE GENOMIC DNA]</scope>
</reference>